<reference evidence="2" key="1">
    <citation type="journal article" date="2017" name="Front. Plant Sci.">
        <title>Climate Clever Clovers: New Paradigm to Reduce the Environmental Footprint of Ruminants by Breeding Low Methanogenic Forages Utilizing Haplotype Variation.</title>
        <authorList>
            <person name="Kaur P."/>
            <person name="Appels R."/>
            <person name="Bayer P.E."/>
            <person name="Keeble-Gagnere G."/>
            <person name="Wang J."/>
            <person name="Hirakawa H."/>
            <person name="Shirasawa K."/>
            <person name="Vercoe P."/>
            <person name="Stefanova K."/>
            <person name="Durmic Z."/>
            <person name="Nichols P."/>
            <person name="Revell C."/>
            <person name="Isobe S.N."/>
            <person name="Edwards D."/>
            <person name="Erskine W."/>
        </authorList>
    </citation>
    <scope>NUCLEOTIDE SEQUENCE [LARGE SCALE GENOMIC DNA]</scope>
    <source>
        <strain evidence="2">cv. Daliak</strain>
    </source>
</reference>
<name>A0A2Z6M7Z9_TRISU</name>
<sequence length="222" mass="25591">MLPGGYRSFFSHAFPSIHPPLKNTLPPPPPMVFFYYAVDIFLEPEPKPFCSAQSCHLIFTKEYVPHPLAGPPYFRCPLYHFKANFKFITVKKDGYEEYLKQRLRFSCVAVDHNGNRVGSLFNGRPVSVQPKNRGSWMVKAVYEIVLPGPGPRPCLYNSYTEMVKCGVNVNFEWKDEGEDKFRVVKAYLKMKDMNRKPVWERHGANVLLNAIGRKRGEEENAQ</sequence>
<dbReference type="AlphaFoldDB" id="A0A2Z6M7Z9"/>
<organism evidence="1 2">
    <name type="scientific">Trifolium subterraneum</name>
    <name type="common">Subterranean clover</name>
    <dbReference type="NCBI Taxonomy" id="3900"/>
    <lineage>
        <taxon>Eukaryota</taxon>
        <taxon>Viridiplantae</taxon>
        <taxon>Streptophyta</taxon>
        <taxon>Embryophyta</taxon>
        <taxon>Tracheophyta</taxon>
        <taxon>Spermatophyta</taxon>
        <taxon>Magnoliopsida</taxon>
        <taxon>eudicotyledons</taxon>
        <taxon>Gunneridae</taxon>
        <taxon>Pentapetalae</taxon>
        <taxon>rosids</taxon>
        <taxon>fabids</taxon>
        <taxon>Fabales</taxon>
        <taxon>Fabaceae</taxon>
        <taxon>Papilionoideae</taxon>
        <taxon>50 kb inversion clade</taxon>
        <taxon>NPAAA clade</taxon>
        <taxon>Hologalegina</taxon>
        <taxon>IRL clade</taxon>
        <taxon>Trifolieae</taxon>
        <taxon>Trifolium</taxon>
    </lineage>
</organism>
<evidence type="ECO:0000313" key="1">
    <source>
        <dbReference type="EMBL" id="GAU26203.1"/>
    </source>
</evidence>
<gene>
    <name evidence="1" type="ORF">TSUD_354250</name>
</gene>
<evidence type="ECO:0000313" key="2">
    <source>
        <dbReference type="Proteomes" id="UP000242715"/>
    </source>
</evidence>
<dbReference type="PANTHER" id="PTHR33736">
    <property type="entry name" value="F-BOX PROTEIN-RELATED"/>
    <property type="match status" value="1"/>
</dbReference>
<dbReference type="Proteomes" id="UP000242715">
    <property type="component" value="Unassembled WGS sequence"/>
</dbReference>
<proteinExistence type="predicted"/>
<accession>A0A2Z6M7Z9</accession>
<dbReference type="EMBL" id="DF973330">
    <property type="protein sequence ID" value="GAU26203.1"/>
    <property type="molecule type" value="Genomic_DNA"/>
</dbReference>
<dbReference type="PANTHER" id="PTHR33736:SF28">
    <property type="entry name" value="F-BOX PLANT-LIKE PROTEIN"/>
    <property type="match status" value="1"/>
</dbReference>
<dbReference type="InterPro" id="IPR045283">
    <property type="entry name" value="AT3G44326-like"/>
</dbReference>
<protein>
    <submittedName>
        <fullName evidence="1">Uncharacterized protein</fullName>
    </submittedName>
</protein>
<keyword evidence="2" id="KW-1185">Reference proteome</keyword>